<dbReference type="InterPro" id="IPR011011">
    <property type="entry name" value="Znf_FYVE_PHD"/>
</dbReference>
<dbReference type="InterPro" id="IPR027417">
    <property type="entry name" value="P-loop_NTPase"/>
</dbReference>
<keyword evidence="2" id="KW-0547">Nucleotide-binding</keyword>
<dbReference type="PROSITE" id="PS51194">
    <property type="entry name" value="HELICASE_CTER"/>
    <property type="match status" value="1"/>
</dbReference>
<keyword evidence="6" id="KW-0067">ATP-binding</keyword>
<dbReference type="InterPro" id="IPR013083">
    <property type="entry name" value="Znf_RING/FYVE/PHD"/>
</dbReference>
<organism evidence="9 10">
    <name type="scientific">Aspergillus calidoustus</name>
    <dbReference type="NCBI Taxonomy" id="454130"/>
    <lineage>
        <taxon>Eukaryota</taxon>
        <taxon>Fungi</taxon>
        <taxon>Dikarya</taxon>
        <taxon>Ascomycota</taxon>
        <taxon>Pezizomycotina</taxon>
        <taxon>Eurotiomycetes</taxon>
        <taxon>Eurotiomycetidae</taxon>
        <taxon>Eurotiales</taxon>
        <taxon>Aspergillaceae</taxon>
        <taxon>Aspergillus</taxon>
        <taxon>Aspergillus subgen. Nidulantes</taxon>
    </lineage>
</organism>
<evidence type="ECO:0000259" key="7">
    <source>
        <dbReference type="PROSITE" id="PS51192"/>
    </source>
</evidence>
<feature type="domain" description="Helicase ATP-binding" evidence="7">
    <location>
        <begin position="150"/>
        <end position="318"/>
    </location>
</feature>
<dbReference type="InterPro" id="IPR001650">
    <property type="entry name" value="Helicase_C-like"/>
</dbReference>
<evidence type="ECO:0000256" key="1">
    <source>
        <dbReference type="ARBA" id="ARBA00022723"/>
    </source>
</evidence>
<dbReference type="CDD" id="cd17919">
    <property type="entry name" value="DEXHc_Snf"/>
    <property type="match status" value="1"/>
</dbReference>
<dbReference type="SMART" id="SM00490">
    <property type="entry name" value="HELICc"/>
    <property type="match status" value="1"/>
</dbReference>
<dbReference type="Pfam" id="PF00271">
    <property type="entry name" value="Helicase_C"/>
    <property type="match status" value="1"/>
</dbReference>
<dbReference type="EMBL" id="CDMC01000003">
    <property type="protein sequence ID" value="CEL03168.1"/>
    <property type="molecule type" value="Genomic_DNA"/>
</dbReference>
<dbReference type="GO" id="GO:0008270">
    <property type="term" value="F:zinc ion binding"/>
    <property type="evidence" value="ECO:0007669"/>
    <property type="project" value="UniProtKB-KW"/>
</dbReference>
<keyword evidence="4" id="KW-0378">Hydrolase</keyword>
<evidence type="ECO:0000256" key="2">
    <source>
        <dbReference type="ARBA" id="ARBA00022741"/>
    </source>
</evidence>
<evidence type="ECO:0000256" key="6">
    <source>
        <dbReference type="ARBA" id="ARBA00022840"/>
    </source>
</evidence>
<evidence type="ECO:0000256" key="5">
    <source>
        <dbReference type="ARBA" id="ARBA00022833"/>
    </source>
</evidence>
<dbReference type="InterPro" id="IPR001965">
    <property type="entry name" value="Znf_PHD"/>
</dbReference>
<evidence type="ECO:0000259" key="8">
    <source>
        <dbReference type="PROSITE" id="PS51194"/>
    </source>
</evidence>
<keyword evidence="1" id="KW-0479">Metal-binding</keyword>
<dbReference type="AlphaFoldDB" id="A0A0U5FUJ0"/>
<dbReference type="Proteomes" id="UP000054771">
    <property type="component" value="Unassembled WGS sequence"/>
</dbReference>
<reference evidence="10" key="1">
    <citation type="journal article" date="2016" name="Genome Announc.">
        <title>Draft genome sequences of fungus Aspergillus calidoustus.</title>
        <authorList>
            <person name="Horn F."/>
            <person name="Linde J."/>
            <person name="Mattern D.J."/>
            <person name="Walther G."/>
            <person name="Guthke R."/>
            <person name="Scherlach K."/>
            <person name="Martin K."/>
            <person name="Brakhage A.A."/>
            <person name="Petzke L."/>
            <person name="Valiante V."/>
        </authorList>
    </citation>
    <scope>NUCLEOTIDE SEQUENCE [LARGE SCALE GENOMIC DNA]</scope>
    <source>
        <strain evidence="10">SF006504</strain>
    </source>
</reference>
<dbReference type="Gene3D" id="3.30.40.10">
    <property type="entry name" value="Zinc/RING finger domain, C3HC4 (zinc finger)"/>
    <property type="match status" value="1"/>
</dbReference>
<proteinExistence type="predicted"/>
<dbReference type="PROSITE" id="PS51192">
    <property type="entry name" value="HELICASE_ATP_BIND_1"/>
    <property type="match status" value="1"/>
</dbReference>
<dbReference type="Gene3D" id="3.40.50.300">
    <property type="entry name" value="P-loop containing nucleotide triphosphate hydrolases"/>
    <property type="match status" value="1"/>
</dbReference>
<name>A0A0U5FUJ0_ASPCI</name>
<evidence type="ECO:0000256" key="3">
    <source>
        <dbReference type="ARBA" id="ARBA00022771"/>
    </source>
</evidence>
<gene>
    <name evidence="9" type="ORF">ASPCAL04325</name>
</gene>
<dbReference type="InterPro" id="IPR014001">
    <property type="entry name" value="Helicase_ATP-bd"/>
</dbReference>
<dbReference type="OMA" id="DINAAHD"/>
<sequence>MAPNYIIIDSDSDSDSSALSSPRAWATPPRTPIHWSDSVATTPESIASSSSYVQSQRDLVPVRIRRPSLQLPAPRTQADNLKDINWRRSIFLKANQNLIKPLVGNSLRDNLASTLDCSDLKPVPYVLGSQPQRLRASLKQYQLEGFSWLLYLKNNGVGGILGDDMGLGKTLQTLTVFQHMKDHEAYRDHKFLVVCPLSVLTTWVTEIARWTTDIAALAYHGSGKEREAFRRRFRQNIGQPIDVLITSYETLCSDMFFFQSMTWSYIVLDEGHRIKNSQAKRTQGVYKLQAEYKLVLTGTPIQNNLTELWSILHWLYPEIFVPSTTQSFDEAFSLTKGACDNDFLDSLTKFLPLVMLRRTKSSAHIGLNIPDKKETIISVPLTDLQLAWYHEILTGGKDLVTPGPTSGLVRATNTFQGSSSAQDIEGLIDLAMDDWETQGATGSKKKSRITTNVLMELRKVSIHPYLLADAIPEDYNLGEHIIQTSGKFIVLQKMIRQFVVTEKKKIIIFSGFDQALNLCEDLLQMEKLHAPFSHVRLDGGTTNVWRKLSLFLFANDPLCKVFLLSIRAGGEGLNLVSSSTVIFIDDDWNPQIMRQAEARVHRLGQMEPVQIFRLHARGTVEEQMRRRLTKKAYLADQVMKAPLRDSRYSPMDLDSDYSEELGLAPRNTMVHDALSVKELANLDLSSILHCCTIDEENAFEMSRAEKKEWLERAERVKTNIFNGEQIDTSSRGYSVYKETIIGVSRASRRIGKSRVVMVGEWEVSRDSVEAALKLNSPTKPEPKPKAASNAGKSNDTTCFLCRQAGPIDCEICPRAFHKACLDVQDDLDYTPKRNTLICPQHKCCGCGKPASQVGRLLFACLNCPRAYCEHCLDWKKTTYIGNDPKGESCGYFPTSAYYIICFACRAPAQKRQLDDMDIDTSKRPKHY</sequence>
<evidence type="ECO:0000313" key="9">
    <source>
        <dbReference type="EMBL" id="CEL03168.1"/>
    </source>
</evidence>
<dbReference type="Pfam" id="PF00176">
    <property type="entry name" value="SNF2-rel_dom"/>
    <property type="match status" value="1"/>
</dbReference>
<dbReference type="CDD" id="cd15489">
    <property type="entry name" value="PHD_SF"/>
    <property type="match status" value="1"/>
</dbReference>
<dbReference type="SUPFAM" id="SSF57903">
    <property type="entry name" value="FYVE/PHD zinc finger"/>
    <property type="match status" value="1"/>
</dbReference>
<dbReference type="GO" id="GO:0005524">
    <property type="term" value="F:ATP binding"/>
    <property type="evidence" value="ECO:0007669"/>
    <property type="project" value="InterPro"/>
</dbReference>
<dbReference type="InterPro" id="IPR000330">
    <property type="entry name" value="SNF2_N"/>
</dbReference>
<dbReference type="SMART" id="SM00487">
    <property type="entry name" value="DEXDc"/>
    <property type="match status" value="1"/>
</dbReference>
<dbReference type="OrthoDB" id="288590at2759"/>
<evidence type="ECO:0000313" key="10">
    <source>
        <dbReference type="Proteomes" id="UP000054771"/>
    </source>
</evidence>
<protein>
    <submittedName>
        <fullName evidence="9">Uncharacterized protein</fullName>
    </submittedName>
</protein>
<dbReference type="CDD" id="cd18793">
    <property type="entry name" value="SF2_C_SNF"/>
    <property type="match status" value="1"/>
</dbReference>
<dbReference type="SMART" id="SM00249">
    <property type="entry name" value="PHD"/>
    <property type="match status" value="2"/>
</dbReference>
<dbReference type="InterPro" id="IPR038718">
    <property type="entry name" value="SNF2-like_sf"/>
</dbReference>
<keyword evidence="3" id="KW-0863">Zinc-finger</keyword>
<dbReference type="InterPro" id="IPR049730">
    <property type="entry name" value="SNF2/RAD54-like_C"/>
</dbReference>
<dbReference type="GO" id="GO:0016787">
    <property type="term" value="F:hydrolase activity"/>
    <property type="evidence" value="ECO:0007669"/>
    <property type="project" value="UniProtKB-KW"/>
</dbReference>
<keyword evidence="10" id="KW-1185">Reference proteome</keyword>
<dbReference type="Gene3D" id="3.40.50.10810">
    <property type="entry name" value="Tandem AAA-ATPase domain"/>
    <property type="match status" value="1"/>
</dbReference>
<accession>A0A0U5FUJ0</accession>
<feature type="domain" description="Helicase C-terminal" evidence="8">
    <location>
        <begin position="494"/>
        <end position="654"/>
    </location>
</feature>
<dbReference type="SUPFAM" id="SSF52540">
    <property type="entry name" value="P-loop containing nucleoside triphosphate hydrolases"/>
    <property type="match status" value="2"/>
</dbReference>
<dbReference type="PANTHER" id="PTHR10799">
    <property type="entry name" value="SNF2/RAD54 HELICASE FAMILY"/>
    <property type="match status" value="1"/>
</dbReference>
<evidence type="ECO:0000256" key="4">
    <source>
        <dbReference type="ARBA" id="ARBA00022801"/>
    </source>
</evidence>
<dbReference type="STRING" id="454130.A0A0U5FUJ0"/>
<keyword evidence="5" id="KW-0862">Zinc</keyword>